<dbReference type="OrthoDB" id="2352933at2"/>
<dbReference type="EMBL" id="BJWI01000004">
    <property type="protein sequence ID" value="GEM01006.1"/>
    <property type="molecule type" value="Genomic_DNA"/>
</dbReference>
<dbReference type="AlphaFoldDB" id="A0A1I5M4D5"/>
<dbReference type="RefSeq" id="WP_159430091.1">
    <property type="nucleotide sequence ID" value="NZ_BJWI01000004.1"/>
</dbReference>
<evidence type="ECO:0000313" key="2">
    <source>
        <dbReference type="EMBL" id="SFP04464.1"/>
    </source>
</evidence>
<dbReference type="SUPFAM" id="SSF50814">
    <property type="entry name" value="Lipocalins"/>
    <property type="match status" value="1"/>
</dbReference>
<gene>
    <name evidence="1" type="ORF">HHA03_05380</name>
    <name evidence="2" type="ORF">SAMN05421839_10424</name>
</gene>
<accession>A0A1I5M4D5</accession>
<evidence type="ECO:0000313" key="1">
    <source>
        <dbReference type="EMBL" id="GEM01006.1"/>
    </source>
</evidence>
<reference evidence="1 4" key="2">
    <citation type="submission" date="2019-07" db="EMBL/GenBank/DDBJ databases">
        <title>Whole genome shotgun sequence of Halolactibacillus halophilus NBRC 100868.</title>
        <authorList>
            <person name="Hosoyama A."/>
            <person name="Uohara A."/>
            <person name="Ohji S."/>
            <person name="Ichikawa N."/>
        </authorList>
    </citation>
    <scope>NUCLEOTIDE SEQUENCE [LARGE SCALE GENOMIC DNA]</scope>
    <source>
        <strain evidence="1 4">NBRC 100868</strain>
    </source>
</reference>
<evidence type="ECO:0000313" key="4">
    <source>
        <dbReference type="Proteomes" id="UP000321547"/>
    </source>
</evidence>
<dbReference type="EMBL" id="FOXC01000004">
    <property type="protein sequence ID" value="SFP04464.1"/>
    <property type="molecule type" value="Genomic_DNA"/>
</dbReference>
<dbReference type="InterPro" id="IPR015231">
    <property type="entry name" value="DUF1934"/>
</dbReference>
<protein>
    <submittedName>
        <fullName evidence="2">Uncharacterized beta-barrel protein YwiB, DUF1934 family</fullName>
    </submittedName>
</protein>
<sequence>MTLAKQQVSVILDTTITEDGHTQKESVRVMGEVTGLGMKRMIKFTEINDQNEAIDTVMMLGDDKVTLKRTGAINMSQQFIESKRTESHYHHPLMQFRMETYTDTINYRYKEKDATLSLAMRYRTAIAGEGERRHTLNLQIKGESDV</sequence>
<dbReference type="Proteomes" id="UP000242243">
    <property type="component" value="Unassembled WGS sequence"/>
</dbReference>
<name>A0A1I5M4D5_9BACI</name>
<proteinExistence type="predicted"/>
<dbReference type="Proteomes" id="UP000321547">
    <property type="component" value="Unassembled WGS sequence"/>
</dbReference>
<dbReference type="InterPro" id="IPR012674">
    <property type="entry name" value="Calycin"/>
</dbReference>
<organism evidence="2 3">
    <name type="scientific">Halolactibacillus halophilus</name>
    <dbReference type="NCBI Taxonomy" id="306540"/>
    <lineage>
        <taxon>Bacteria</taxon>
        <taxon>Bacillati</taxon>
        <taxon>Bacillota</taxon>
        <taxon>Bacilli</taxon>
        <taxon>Bacillales</taxon>
        <taxon>Bacillaceae</taxon>
        <taxon>Halolactibacillus</taxon>
    </lineage>
</organism>
<evidence type="ECO:0000313" key="3">
    <source>
        <dbReference type="Proteomes" id="UP000242243"/>
    </source>
</evidence>
<dbReference type="Gene3D" id="2.40.128.20">
    <property type="match status" value="1"/>
</dbReference>
<dbReference type="STRING" id="306540.SAMN05421839_10424"/>
<dbReference type="Pfam" id="PF09148">
    <property type="entry name" value="DUF1934"/>
    <property type="match status" value="1"/>
</dbReference>
<reference evidence="2 3" key="1">
    <citation type="submission" date="2016-10" db="EMBL/GenBank/DDBJ databases">
        <authorList>
            <person name="de Groot N.N."/>
        </authorList>
    </citation>
    <scope>NUCLEOTIDE SEQUENCE [LARGE SCALE GENOMIC DNA]</scope>
    <source>
        <strain evidence="2 3">DSM 17073</strain>
    </source>
</reference>
<keyword evidence="4" id="KW-1185">Reference proteome</keyword>